<protein>
    <submittedName>
        <fullName evidence="1">Uncharacterized protein</fullName>
    </submittedName>
</protein>
<reference evidence="1" key="1">
    <citation type="submission" date="2024-07" db="EMBL/GenBank/DDBJ databases">
        <authorList>
            <person name="Bringhurst R.M."/>
            <person name="Homer T.E."/>
        </authorList>
    </citation>
    <scope>NUCLEOTIDE SEQUENCE</scope>
</reference>
<proteinExistence type="predicted"/>
<evidence type="ECO:0000313" key="1">
    <source>
        <dbReference type="EMBL" id="XDJ15343.1"/>
    </source>
</evidence>
<accession>A0AB39CE84</accession>
<sequence length="93" mass="10426">MAGTECIFKTYSPGSNLVYLVTVDSDQDAYEAEVRRLCKKLEDEGVEDFVVKAVPDLIYSDFIKVFRSTQHGIGGMEHHHMIAILKSGQYVLA</sequence>
<name>A0AB39CE84_9VIRU</name>
<dbReference type="EMBL" id="PQ015379">
    <property type="protein sequence ID" value="XDJ15343.1"/>
    <property type="molecule type" value="Genomic_DNA"/>
</dbReference>
<organism evidence="1">
    <name type="scientific">Pseudomonas phage HRDY3</name>
    <dbReference type="NCBI Taxonomy" id="3236930"/>
    <lineage>
        <taxon>Viruses</taxon>
    </lineage>
</organism>